<protein>
    <submittedName>
        <fullName evidence="1">Uncharacterized protein</fullName>
    </submittedName>
</protein>
<organism evidence="1 2">
    <name type="scientific">Bacteriovorax stolpii</name>
    <name type="common">Bdellovibrio stolpii</name>
    <dbReference type="NCBI Taxonomy" id="960"/>
    <lineage>
        <taxon>Bacteria</taxon>
        <taxon>Pseudomonadati</taxon>
        <taxon>Bdellovibrionota</taxon>
        <taxon>Bacteriovoracia</taxon>
        <taxon>Bacteriovoracales</taxon>
        <taxon>Bacteriovoracaceae</taxon>
        <taxon>Bacteriovorax</taxon>
    </lineage>
</organism>
<dbReference type="RefSeq" id="WP_102244090.1">
    <property type="nucleotide sequence ID" value="NZ_CP025704.1"/>
</dbReference>
<evidence type="ECO:0000313" key="2">
    <source>
        <dbReference type="Proteomes" id="UP000235584"/>
    </source>
</evidence>
<dbReference type="EMBL" id="CP025704">
    <property type="protein sequence ID" value="AUN98799.1"/>
    <property type="molecule type" value="Genomic_DNA"/>
</dbReference>
<proteinExistence type="predicted"/>
<gene>
    <name evidence="1" type="ORF">C0V70_11945</name>
</gene>
<dbReference type="AlphaFoldDB" id="A0A2K9NTF1"/>
<name>A0A2K9NTF1_BACTC</name>
<accession>A0A2K9NTF1</accession>
<dbReference type="Proteomes" id="UP000235584">
    <property type="component" value="Chromosome"/>
</dbReference>
<keyword evidence="2" id="KW-1185">Reference proteome</keyword>
<dbReference type="KEGG" id="bsto:C0V70_11945"/>
<evidence type="ECO:0000313" key="1">
    <source>
        <dbReference type="EMBL" id="AUN98799.1"/>
    </source>
</evidence>
<reference evidence="1 2" key="1">
    <citation type="submission" date="2018-01" db="EMBL/GenBank/DDBJ databases">
        <title>Complete genome sequence of Bacteriovorax stolpii DSM12778.</title>
        <authorList>
            <person name="Tang B."/>
            <person name="Chang J."/>
        </authorList>
    </citation>
    <scope>NUCLEOTIDE SEQUENCE [LARGE SCALE GENOMIC DNA]</scope>
    <source>
        <strain evidence="1 2">DSM 12778</strain>
    </source>
</reference>
<sequence>MISERIYLLQFKRLPSKKVSPYIDPFRKLHARNQEALKKVAKTERRYLKQDNLKETAHQMRENREARQYANHRFKLLNVI</sequence>